<dbReference type="GO" id="GO:0003676">
    <property type="term" value="F:nucleic acid binding"/>
    <property type="evidence" value="ECO:0007669"/>
    <property type="project" value="InterPro"/>
</dbReference>
<accession>A0A6C0ESZ2</accession>
<proteinExistence type="predicted"/>
<dbReference type="InterPro" id="IPR036397">
    <property type="entry name" value="RNaseH_sf"/>
</dbReference>
<reference evidence="1" key="1">
    <citation type="journal article" date="2020" name="Nature">
        <title>Giant virus diversity and host interactions through global metagenomics.</title>
        <authorList>
            <person name="Schulz F."/>
            <person name="Roux S."/>
            <person name="Paez-Espino D."/>
            <person name="Jungbluth S."/>
            <person name="Walsh D.A."/>
            <person name="Denef V.J."/>
            <person name="McMahon K.D."/>
            <person name="Konstantinidis K.T."/>
            <person name="Eloe-Fadrosh E.A."/>
            <person name="Kyrpides N.C."/>
            <person name="Woyke T."/>
        </authorList>
    </citation>
    <scope>NUCLEOTIDE SEQUENCE</scope>
    <source>
        <strain evidence="1">GVMAG-M-3300009159-65</strain>
    </source>
</reference>
<dbReference type="Gene3D" id="3.30.420.10">
    <property type="entry name" value="Ribonuclease H-like superfamily/Ribonuclease H"/>
    <property type="match status" value="1"/>
</dbReference>
<protein>
    <recommendedName>
        <fullName evidence="2">RNase H type-1 domain-containing protein</fullName>
    </recommendedName>
</protein>
<dbReference type="SUPFAM" id="SSF53098">
    <property type="entry name" value="Ribonuclease H-like"/>
    <property type="match status" value="1"/>
</dbReference>
<dbReference type="AlphaFoldDB" id="A0A6C0ESZ2"/>
<evidence type="ECO:0000313" key="1">
    <source>
        <dbReference type="EMBL" id="QHT32304.1"/>
    </source>
</evidence>
<name>A0A6C0ESZ2_9ZZZZ</name>
<sequence>MYTLFFDGCSKGNPGISGCGAVLYKDNNEIWTGNHYLGHNTNNASDYNEFNTSGRNGN</sequence>
<evidence type="ECO:0008006" key="2">
    <source>
        <dbReference type="Google" id="ProtNLM"/>
    </source>
</evidence>
<dbReference type="EMBL" id="MN738934">
    <property type="protein sequence ID" value="QHT32304.1"/>
    <property type="molecule type" value="Genomic_DNA"/>
</dbReference>
<organism evidence="1">
    <name type="scientific">viral metagenome</name>
    <dbReference type="NCBI Taxonomy" id="1070528"/>
    <lineage>
        <taxon>unclassified sequences</taxon>
        <taxon>metagenomes</taxon>
        <taxon>organismal metagenomes</taxon>
    </lineage>
</organism>
<dbReference type="InterPro" id="IPR012337">
    <property type="entry name" value="RNaseH-like_sf"/>
</dbReference>